<dbReference type="GO" id="GO:0003676">
    <property type="term" value="F:nucleic acid binding"/>
    <property type="evidence" value="ECO:0007669"/>
    <property type="project" value="InterPro"/>
</dbReference>
<dbReference type="AlphaFoldDB" id="A0AA48HKW9"/>
<evidence type="ECO:0000259" key="8">
    <source>
        <dbReference type="Pfam" id="PF26049"/>
    </source>
</evidence>
<keyword evidence="2 6" id="KW-0698">rRNA processing</keyword>
<dbReference type="PANTHER" id="PTHR47816:SF5">
    <property type="entry name" value="RIBOSOMAL RNA LARGE SUBUNIT METHYLTRANSFERASE G"/>
    <property type="match status" value="1"/>
</dbReference>
<keyword evidence="3 6" id="KW-0489">Methyltransferase</keyword>
<evidence type="ECO:0000313" key="9">
    <source>
        <dbReference type="EMBL" id="BDX05422.1"/>
    </source>
</evidence>
<dbReference type="PIRSF" id="PIRSF037565">
    <property type="entry name" value="RRNA_m2G_Mtase_RsmD_prd"/>
    <property type="match status" value="1"/>
</dbReference>
<sequence>MRTELSIQDKRWQLHRYPPEQQHVSLQAWDAADEYIYQYLQENPELQMQQTAVLNDDFGALACMLPTQICAWYSDSKVAALAMQQNWHKNVQSTPEFSVHNNLSDLPDNTTQAILKLPKNNSFLAEQLITLRALLPKGALVITAGKANQIQKSTLALFEKHLGSTHTSLAVKKARLIFTRVNKTLSSQSKFPLRWPVENSGLQIANLANVFSSTSLDIGARFLLEHLPDCQNKQILDLGCGNGVLSVHAAQQKPAKIHCVDESAMAVASAQLTLQANFPAIPAAFFHSNSLEQVPVEQLDVILCNPPFHQQNTITDHIAWQMFNDAKKALKKGGELRIVGNRHLNYHEKLKRLFGGCKVVASNRKFVILSSIKR</sequence>
<dbReference type="GO" id="GO:0052916">
    <property type="term" value="F:23S rRNA (guanine(1835)-N(2))-methyltransferase activity"/>
    <property type="evidence" value="ECO:0007669"/>
    <property type="project" value="UniProtKB-EC"/>
</dbReference>
<dbReference type="GO" id="GO:0005737">
    <property type="term" value="C:cytoplasm"/>
    <property type="evidence" value="ECO:0007669"/>
    <property type="project" value="UniProtKB-SubCell"/>
</dbReference>
<dbReference type="InterPro" id="IPR046977">
    <property type="entry name" value="RsmC/RlmG"/>
</dbReference>
<comment type="similarity">
    <text evidence="6">Belongs to the methyltransferase superfamily. RlmG family.</text>
</comment>
<accession>A0AA48HKW9</accession>
<dbReference type="Pfam" id="PF05175">
    <property type="entry name" value="MTS"/>
    <property type="match status" value="1"/>
</dbReference>
<dbReference type="RefSeq" id="WP_338291396.1">
    <property type="nucleotide sequence ID" value="NZ_AP027272.1"/>
</dbReference>
<evidence type="ECO:0000256" key="5">
    <source>
        <dbReference type="ARBA" id="ARBA00022691"/>
    </source>
</evidence>
<dbReference type="InterPro" id="IPR017237">
    <property type="entry name" value="RLMG"/>
</dbReference>
<dbReference type="CDD" id="cd02440">
    <property type="entry name" value="AdoMet_MTases"/>
    <property type="match status" value="1"/>
</dbReference>
<name>A0AA48HKW9_9ALTE</name>
<dbReference type="Pfam" id="PF26049">
    <property type="entry name" value="RLMG_N"/>
    <property type="match status" value="1"/>
</dbReference>
<evidence type="ECO:0000256" key="3">
    <source>
        <dbReference type="ARBA" id="ARBA00022603"/>
    </source>
</evidence>
<dbReference type="InterPro" id="IPR058679">
    <property type="entry name" value="RlmG_N"/>
</dbReference>
<dbReference type="PANTHER" id="PTHR47816">
    <property type="entry name" value="RIBOSOMAL RNA SMALL SUBUNIT METHYLTRANSFERASE C"/>
    <property type="match status" value="1"/>
</dbReference>
<evidence type="ECO:0000259" key="7">
    <source>
        <dbReference type="Pfam" id="PF05175"/>
    </source>
</evidence>
<dbReference type="Gene3D" id="3.40.50.150">
    <property type="entry name" value="Vaccinia Virus protein VP39"/>
    <property type="match status" value="2"/>
</dbReference>
<evidence type="ECO:0000256" key="6">
    <source>
        <dbReference type="HAMAP-Rule" id="MF_01859"/>
    </source>
</evidence>
<comment type="subcellular location">
    <subcellularLocation>
        <location evidence="6">Cytoplasm</location>
    </subcellularLocation>
</comment>
<protein>
    <recommendedName>
        <fullName evidence="6">Ribosomal RNA large subunit methyltransferase G</fullName>
        <ecNumber evidence="6">2.1.1.174</ecNumber>
    </recommendedName>
    <alternativeName>
        <fullName evidence="6">23S rRNA m2G1835 methyltransferase</fullName>
    </alternativeName>
    <alternativeName>
        <fullName evidence="6">rRNA (guanine-N(2)-)-methyltransferase RlmG</fullName>
    </alternativeName>
</protein>
<keyword evidence="10" id="KW-1185">Reference proteome</keyword>
<dbReference type="EMBL" id="AP027272">
    <property type="protein sequence ID" value="BDX05422.1"/>
    <property type="molecule type" value="Genomic_DNA"/>
</dbReference>
<dbReference type="KEGG" id="pmaw:MACH26_09430"/>
<dbReference type="HAMAP" id="MF_01859">
    <property type="entry name" value="23SrRNA_methyltr_G"/>
    <property type="match status" value="1"/>
</dbReference>
<evidence type="ECO:0000256" key="2">
    <source>
        <dbReference type="ARBA" id="ARBA00022552"/>
    </source>
</evidence>
<proteinExistence type="inferred from homology"/>
<dbReference type="SUPFAM" id="SSF53335">
    <property type="entry name" value="S-adenosyl-L-methionine-dependent methyltransferases"/>
    <property type="match status" value="1"/>
</dbReference>
<dbReference type="Proteomes" id="UP001333710">
    <property type="component" value="Chromosome"/>
</dbReference>
<evidence type="ECO:0000256" key="1">
    <source>
        <dbReference type="ARBA" id="ARBA00022490"/>
    </source>
</evidence>
<feature type="domain" description="Methyltransferase small" evidence="7">
    <location>
        <begin position="202"/>
        <end position="369"/>
    </location>
</feature>
<organism evidence="9 10">
    <name type="scientific">Planctobacterium marinum</name>
    <dbReference type="NCBI Taxonomy" id="1631968"/>
    <lineage>
        <taxon>Bacteria</taxon>
        <taxon>Pseudomonadati</taxon>
        <taxon>Pseudomonadota</taxon>
        <taxon>Gammaproteobacteria</taxon>
        <taxon>Alteromonadales</taxon>
        <taxon>Alteromonadaceae</taxon>
        <taxon>Planctobacterium</taxon>
    </lineage>
</organism>
<dbReference type="InterPro" id="IPR007848">
    <property type="entry name" value="Small_mtfrase_dom"/>
</dbReference>
<keyword evidence="4 6" id="KW-0808">Transferase</keyword>
<keyword evidence="1 6" id="KW-0963">Cytoplasm</keyword>
<dbReference type="InterPro" id="IPR029063">
    <property type="entry name" value="SAM-dependent_MTases_sf"/>
</dbReference>
<reference evidence="9" key="1">
    <citation type="submission" date="2023-01" db="EMBL/GenBank/DDBJ databases">
        <title>Complete genome sequence of Planctobacterium marinum strain Dej080120_11.</title>
        <authorList>
            <person name="Ueki S."/>
            <person name="Maruyama F."/>
        </authorList>
    </citation>
    <scope>NUCLEOTIDE SEQUENCE</scope>
    <source>
        <strain evidence="9">Dej080120_11</strain>
    </source>
</reference>
<comment type="function">
    <text evidence="6">Specifically methylates the guanine in position 1835 (m2G1835) of 23S rRNA.</text>
</comment>
<dbReference type="PROSITE" id="PS00092">
    <property type="entry name" value="N6_MTASE"/>
    <property type="match status" value="1"/>
</dbReference>
<dbReference type="InterPro" id="IPR002052">
    <property type="entry name" value="DNA_methylase_N6_adenine_CS"/>
</dbReference>
<evidence type="ECO:0000256" key="4">
    <source>
        <dbReference type="ARBA" id="ARBA00022679"/>
    </source>
</evidence>
<gene>
    <name evidence="6 9" type="primary">rlmG</name>
    <name evidence="9" type="ORF">MACH26_09430</name>
</gene>
<dbReference type="EC" id="2.1.1.174" evidence="6"/>
<evidence type="ECO:0000313" key="10">
    <source>
        <dbReference type="Proteomes" id="UP001333710"/>
    </source>
</evidence>
<feature type="domain" description="RlmG N-terminal" evidence="8">
    <location>
        <begin position="3"/>
        <end position="182"/>
    </location>
</feature>
<keyword evidence="5 6" id="KW-0949">S-adenosyl-L-methionine</keyword>
<comment type="catalytic activity">
    <reaction evidence="6">
        <text>guanosine(1835) in 23S rRNA + S-adenosyl-L-methionine = N(2)-methylguanosine(1835) in 23S rRNA + S-adenosyl-L-homocysteine + H(+)</text>
        <dbReference type="Rhea" id="RHEA:42744"/>
        <dbReference type="Rhea" id="RHEA-COMP:10217"/>
        <dbReference type="Rhea" id="RHEA-COMP:10218"/>
        <dbReference type="ChEBI" id="CHEBI:15378"/>
        <dbReference type="ChEBI" id="CHEBI:57856"/>
        <dbReference type="ChEBI" id="CHEBI:59789"/>
        <dbReference type="ChEBI" id="CHEBI:74269"/>
        <dbReference type="ChEBI" id="CHEBI:74481"/>
        <dbReference type="EC" id="2.1.1.174"/>
    </reaction>
</comment>